<protein>
    <recommendedName>
        <fullName evidence="3">Type II secretion system protein N</fullName>
    </recommendedName>
    <alternativeName>
        <fullName evidence="10">General secretion pathway protein N</fullName>
    </alternativeName>
</protein>
<dbReference type="GO" id="GO:0015628">
    <property type="term" value="P:protein secretion by the type II secretion system"/>
    <property type="evidence" value="ECO:0007669"/>
    <property type="project" value="InterPro"/>
</dbReference>
<dbReference type="AlphaFoldDB" id="A0A9X0RAB5"/>
<dbReference type="Proteomes" id="UP000615796">
    <property type="component" value="Unassembled WGS sequence"/>
</dbReference>
<name>A0A9X0RAB5_VIBME</name>
<comment type="similarity">
    <text evidence="2">Belongs to the GSP N family.</text>
</comment>
<accession>A0A9X0RAB5</accession>
<evidence type="ECO:0000256" key="9">
    <source>
        <dbReference type="ARBA" id="ARBA00023136"/>
    </source>
</evidence>
<keyword evidence="9" id="KW-0472">Membrane</keyword>
<evidence type="ECO:0000256" key="7">
    <source>
        <dbReference type="ARBA" id="ARBA00022692"/>
    </source>
</evidence>
<sequence length="252" mass="27836">MKRIIGYLSLFISVAFVSALLHLPAHVVIKHLPLPSGLVLQGVKGTIWNGSASQVRWQQQNAGAVQWQWQWSALLKAQARLAVRFGRGSDVQWQGRGVVGYGWSGPFAEHLVISLPAKQLQPYLTLPIPLTLEGQVELTLRDYRYRAPWCDTAQGVITWDQGQVGSPLGELALGSVVADFTCQQSVFEITGGQQTEQVSSEFSLRLQADRSFAAQAWFKPGAQFPASLAQQLDYLPSPDSQGRYSFNQQGRL</sequence>
<evidence type="ECO:0000256" key="8">
    <source>
        <dbReference type="ARBA" id="ARBA00022927"/>
    </source>
</evidence>
<dbReference type="InterPro" id="IPR022792">
    <property type="entry name" value="T2SS_protein-GspN"/>
</dbReference>
<gene>
    <name evidence="11" type="ORF">H8Q88_17135</name>
</gene>
<evidence type="ECO:0000256" key="5">
    <source>
        <dbReference type="ARBA" id="ARBA00022475"/>
    </source>
</evidence>
<evidence type="ECO:0000256" key="10">
    <source>
        <dbReference type="ARBA" id="ARBA00030772"/>
    </source>
</evidence>
<evidence type="ECO:0000256" key="6">
    <source>
        <dbReference type="ARBA" id="ARBA00022519"/>
    </source>
</evidence>
<evidence type="ECO:0000256" key="3">
    <source>
        <dbReference type="ARBA" id="ARBA00021563"/>
    </source>
</evidence>
<keyword evidence="7" id="KW-0812">Transmembrane</keyword>
<keyword evidence="5" id="KW-1003">Cell membrane</keyword>
<reference evidence="11" key="1">
    <citation type="submission" date="2020-08" db="EMBL/GenBank/DDBJ databases">
        <title>Genome Sequencing and Pan-Genome Analysis of Migratory bird Vibrio Strains, Inner Mongolia.</title>
        <authorList>
            <person name="Zheng L."/>
        </authorList>
    </citation>
    <scope>NUCLEOTIDE SEQUENCE</scope>
    <source>
        <strain evidence="11">M13F</strain>
    </source>
</reference>
<dbReference type="EMBL" id="JACRUP010000016">
    <property type="protein sequence ID" value="MBC5852628.1"/>
    <property type="molecule type" value="Genomic_DNA"/>
</dbReference>
<keyword evidence="4" id="KW-0813">Transport</keyword>
<comment type="caution">
    <text evidence="11">The sequence shown here is derived from an EMBL/GenBank/DDBJ whole genome shotgun (WGS) entry which is preliminary data.</text>
</comment>
<dbReference type="Pfam" id="PF01203">
    <property type="entry name" value="T2SSN"/>
    <property type="match status" value="1"/>
</dbReference>
<proteinExistence type="inferred from homology"/>
<evidence type="ECO:0000313" key="11">
    <source>
        <dbReference type="EMBL" id="MBC5852628.1"/>
    </source>
</evidence>
<keyword evidence="8" id="KW-0653">Protein transport</keyword>
<comment type="subcellular location">
    <subcellularLocation>
        <location evidence="1">Cell inner membrane</location>
    </subcellularLocation>
</comment>
<dbReference type="GO" id="GO:0005886">
    <property type="term" value="C:plasma membrane"/>
    <property type="evidence" value="ECO:0007669"/>
    <property type="project" value="UniProtKB-SubCell"/>
</dbReference>
<evidence type="ECO:0000256" key="1">
    <source>
        <dbReference type="ARBA" id="ARBA00004533"/>
    </source>
</evidence>
<dbReference type="RefSeq" id="WP_187026939.1">
    <property type="nucleotide sequence ID" value="NZ_JACRUP010000016.1"/>
</dbReference>
<dbReference type="GO" id="GO:0015627">
    <property type="term" value="C:type II protein secretion system complex"/>
    <property type="evidence" value="ECO:0007669"/>
    <property type="project" value="InterPro"/>
</dbReference>
<keyword evidence="6" id="KW-0997">Cell inner membrane</keyword>
<keyword evidence="12" id="KW-1185">Reference proteome</keyword>
<evidence type="ECO:0000256" key="4">
    <source>
        <dbReference type="ARBA" id="ARBA00022448"/>
    </source>
</evidence>
<organism evidence="11 12">
    <name type="scientific">Vibrio metschnikovii</name>
    <dbReference type="NCBI Taxonomy" id="28172"/>
    <lineage>
        <taxon>Bacteria</taxon>
        <taxon>Pseudomonadati</taxon>
        <taxon>Pseudomonadota</taxon>
        <taxon>Gammaproteobacteria</taxon>
        <taxon>Vibrionales</taxon>
        <taxon>Vibrionaceae</taxon>
        <taxon>Vibrio</taxon>
    </lineage>
</organism>
<evidence type="ECO:0000256" key="2">
    <source>
        <dbReference type="ARBA" id="ARBA00007208"/>
    </source>
</evidence>
<evidence type="ECO:0000313" key="12">
    <source>
        <dbReference type="Proteomes" id="UP000615796"/>
    </source>
</evidence>